<accession>A0A1Y3BGK1</accession>
<comment type="similarity">
    <text evidence="1 3">Belongs to the PPP phosphatase family.</text>
</comment>
<dbReference type="InterPro" id="IPR006186">
    <property type="entry name" value="Ser/Thr-sp_prot-phosphatase"/>
</dbReference>
<dbReference type="CDD" id="cd00144">
    <property type="entry name" value="MPP_PPP_family"/>
    <property type="match status" value="1"/>
</dbReference>
<feature type="compositionally biased region" description="Basic and acidic residues" evidence="4">
    <location>
        <begin position="1"/>
        <end position="11"/>
    </location>
</feature>
<evidence type="ECO:0000313" key="7">
    <source>
        <dbReference type="Proteomes" id="UP000194236"/>
    </source>
</evidence>
<dbReference type="GO" id="GO:0005509">
    <property type="term" value="F:calcium ion binding"/>
    <property type="evidence" value="ECO:0007669"/>
    <property type="project" value="InterPro"/>
</dbReference>
<comment type="catalytic activity">
    <reaction evidence="3">
        <text>O-phospho-L-threonyl-[protein] + H2O = L-threonyl-[protein] + phosphate</text>
        <dbReference type="Rhea" id="RHEA:47004"/>
        <dbReference type="Rhea" id="RHEA-COMP:11060"/>
        <dbReference type="Rhea" id="RHEA-COMP:11605"/>
        <dbReference type="ChEBI" id="CHEBI:15377"/>
        <dbReference type="ChEBI" id="CHEBI:30013"/>
        <dbReference type="ChEBI" id="CHEBI:43474"/>
        <dbReference type="ChEBI" id="CHEBI:61977"/>
        <dbReference type="EC" id="3.1.3.16"/>
    </reaction>
</comment>
<dbReference type="PROSITE" id="PS50222">
    <property type="entry name" value="EF_HAND_2"/>
    <property type="match status" value="1"/>
</dbReference>
<dbReference type="InterPro" id="IPR002048">
    <property type="entry name" value="EF_hand_dom"/>
</dbReference>
<evidence type="ECO:0000259" key="5">
    <source>
        <dbReference type="PROSITE" id="PS50222"/>
    </source>
</evidence>
<dbReference type="SMART" id="SM00156">
    <property type="entry name" value="PP2Ac"/>
    <property type="match status" value="1"/>
</dbReference>
<dbReference type="InterPro" id="IPR018247">
    <property type="entry name" value="EF_Hand_1_Ca_BS"/>
</dbReference>
<dbReference type="PANTHER" id="PTHR11668">
    <property type="entry name" value="SERINE/THREONINE PROTEIN PHOSPHATASE"/>
    <property type="match status" value="1"/>
</dbReference>
<evidence type="ECO:0000256" key="1">
    <source>
        <dbReference type="ARBA" id="ARBA00008294"/>
    </source>
</evidence>
<dbReference type="InterPro" id="IPR029052">
    <property type="entry name" value="Metallo-depent_PP-like"/>
</dbReference>
<feature type="region of interest" description="Disordered" evidence="4">
    <location>
        <begin position="1"/>
        <end position="39"/>
    </location>
</feature>
<name>A0A1Y3BGK1_EURMA</name>
<dbReference type="PRINTS" id="PR00114">
    <property type="entry name" value="STPHPHTASE"/>
</dbReference>
<dbReference type="GO" id="GO:0004722">
    <property type="term" value="F:protein serine/threonine phosphatase activity"/>
    <property type="evidence" value="ECO:0007669"/>
    <property type="project" value="UniProtKB-EC"/>
</dbReference>
<sequence>MSNDRKIDKDSALQQQNQHDDPLSDQLTEHPSTTSIGFGNESSITVVVSIEEDGKPKPTPAASFPFDQKIFNNDDIYDCLLIAFECSRHKRLALQRMSNQCFFLPIIKFNMQNDSLEKAFKEFCDSKIITLPIGGKISTPEFIDEWRVRQPKTERFFVRIIIKSMIEPEEKEKCCIDSDAIRWLDEDDLKNLLNPMSKNLLVWGLEPFNILHTHQHQRQQQRNLREFQFEDILQSHDENMSKLFESIVDWDEYERKAIYNEFLVHCYPSQTMSFPAFISFAFKISILNHFSTNELRMMYKSFDRNNNFAIDFCQLIIGIILMLDDNDVNDRSPYWNEQRLQSLFRYYDLDDDNHINMEELNNLFKDYHDKLDAFLIDRTLIPGWMNGEKSRNDYLINMMEKYTDNSNDNMTATQLEKIMNELSRSYRRIPHMWQLLYRMPFNVLSYASVTFCYRKTFPSSSSSYYYHLYTDGGGEHQIRCQNCLRNRFALSNQVICLSYEGEICDIIRLVPFSERSTLSFIIDIPDDDIYLLTIDVLVRLQRLSLFLFAIETFRTAAADNNNGHEELLRNWFFPTRMEMLETIRIIVQTAMEIFAKEERCIHIQSPCYVFGDLHGNFKDLITYSQYFWKCSPFLNTGKYLFLGDYVDRGDHSIEVVIFLFCFKILAPNHFFMIRGNHEIREVQRRFTFFAECQKRLSVEIWDLINDCFDCMPLAAIIDDCIVGVHGGIPATISTIEQIYDIPVPLSNPLRQNVAAWEMMWNDPIDDDDSAKGFCRNFKRGTGYLFGENGVKKFLRKNAIDFIIRAHEVFADGFYLYSRGKVITIFSSSGYSFPPNSASISLISNNKIRIIKI</sequence>
<evidence type="ECO:0000313" key="6">
    <source>
        <dbReference type="EMBL" id="OTF80050.1"/>
    </source>
</evidence>
<evidence type="ECO:0000256" key="4">
    <source>
        <dbReference type="SAM" id="MobiDB-lite"/>
    </source>
</evidence>
<dbReference type="EC" id="3.1.3.16" evidence="3"/>
<dbReference type="InterPro" id="IPR050341">
    <property type="entry name" value="PP1_catalytic_subunit"/>
</dbReference>
<keyword evidence="3" id="KW-0378">Hydrolase</keyword>
<comment type="caution">
    <text evidence="6">The sequence shown here is derived from an EMBL/GenBank/DDBJ whole genome shotgun (WGS) entry which is preliminary data.</text>
</comment>
<dbReference type="SUPFAM" id="SSF47473">
    <property type="entry name" value="EF-hand"/>
    <property type="match status" value="1"/>
</dbReference>
<dbReference type="Gene3D" id="1.10.238.10">
    <property type="entry name" value="EF-hand"/>
    <property type="match status" value="1"/>
</dbReference>
<feature type="compositionally biased region" description="Polar residues" evidence="4">
    <location>
        <begin position="25"/>
        <end position="39"/>
    </location>
</feature>
<evidence type="ECO:0000256" key="2">
    <source>
        <dbReference type="ARBA" id="ARBA00022837"/>
    </source>
</evidence>
<feature type="domain" description="EF-hand" evidence="5">
    <location>
        <begin position="335"/>
        <end position="370"/>
    </location>
</feature>
<organism evidence="6 7">
    <name type="scientific">Euroglyphus maynei</name>
    <name type="common">Mayne's house dust mite</name>
    <dbReference type="NCBI Taxonomy" id="6958"/>
    <lineage>
        <taxon>Eukaryota</taxon>
        <taxon>Metazoa</taxon>
        <taxon>Ecdysozoa</taxon>
        <taxon>Arthropoda</taxon>
        <taxon>Chelicerata</taxon>
        <taxon>Arachnida</taxon>
        <taxon>Acari</taxon>
        <taxon>Acariformes</taxon>
        <taxon>Sarcoptiformes</taxon>
        <taxon>Astigmata</taxon>
        <taxon>Psoroptidia</taxon>
        <taxon>Analgoidea</taxon>
        <taxon>Pyroglyphidae</taxon>
        <taxon>Pyroglyphinae</taxon>
        <taxon>Euroglyphus</taxon>
    </lineage>
</organism>
<keyword evidence="2" id="KW-0106">Calcium</keyword>
<dbReference type="Pfam" id="PF00149">
    <property type="entry name" value="Metallophos"/>
    <property type="match status" value="1"/>
</dbReference>
<dbReference type="Gene3D" id="3.60.21.10">
    <property type="match status" value="1"/>
</dbReference>
<dbReference type="PROSITE" id="PS00125">
    <property type="entry name" value="SER_THR_PHOSPHATASE"/>
    <property type="match status" value="1"/>
</dbReference>
<dbReference type="InterPro" id="IPR004843">
    <property type="entry name" value="Calcineurin-like_PHP"/>
</dbReference>
<dbReference type="EMBL" id="MUJZ01020086">
    <property type="protein sequence ID" value="OTF80050.1"/>
    <property type="molecule type" value="Genomic_DNA"/>
</dbReference>
<dbReference type="GO" id="GO:0005634">
    <property type="term" value="C:nucleus"/>
    <property type="evidence" value="ECO:0007669"/>
    <property type="project" value="TreeGrafter"/>
</dbReference>
<dbReference type="PANTHER" id="PTHR11668:SF496">
    <property type="entry name" value="SERINE_THREONINE-PROTEIN PHOSPHATASE"/>
    <property type="match status" value="1"/>
</dbReference>
<dbReference type="SUPFAM" id="SSF56300">
    <property type="entry name" value="Metallo-dependent phosphatases"/>
    <property type="match status" value="1"/>
</dbReference>
<protein>
    <recommendedName>
        <fullName evidence="3">Serine/threonine-protein phosphatase</fullName>
        <ecNumber evidence="3">3.1.3.16</ecNumber>
    </recommendedName>
</protein>
<reference evidence="6 7" key="1">
    <citation type="submission" date="2017-03" db="EMBL/GenBank/DDBJ databases">
        <title>Genome Survey of Euroglyphus maynei.</title>
        <authorList>
            <person name="Arlian L.G."/>
            <person name="Morgan M.S."/>
            <person name="Rider S.D."/>
        </authorList>
    </citation>
    <scope>NUCLEOTIDE SEQUENCE [LARGE SCALE GENOMIC DNA]</scope>
    <source>
        <strain evidence="6">Arlian Lab</strain>
        <tissue evidence="6">Whole body</tissue>
    </source>
</reference>
<dbReference type="GO" id="GO:0005737">
    <property type="term" value="C:cytoplasm"/>
    <property type="evidence" value="ECO:0007669"/>
    <property type="project" value="TreeGrafter"/>
</dbReference>
<gene>
    <name evidence="6" type="ORF">BLA29_000407</name>
</gene>
<dbReference type="InterPro" id="IPR011992">
    <property type="entry name" value="EF-hand-dom_pair"/>
</dbReference>
<dbReference type="OrthoDB" id="6495482at2759"/>
<dbReference type="AlphaFoldDB" id="A0A1Y3BGK1"/>
<proteinExistence type="inferred from homology"/>
<keyword evidence="7" id="KW-1185">Reference proteome</keyword>
<dbReference type="Proteomes" id="UP000194236">
    <property type="component" value="Unassembled WGS sequence"/>
</dbReference>
<dbReference type="PROSITE" id="PS00018">
    <property type="entry name" value="EF_HAND_1"/>
    <property type="match status" value="1"/>
</dbReference>
<evidence type="ECO:0000256" key="3">
    <source>
        <dbReference type="RuleBase" id="RU004273"/>
    </source>
</evidence>